<dbReference type="SUPFAM" id="SSF52821">
    <property type="entry name" value="Rhodanese/Cell cycle control phosphatase"/>
    <property type="match status" value="1"/>
</dbReference>
<gene>
    <name evidence="3" type="ORF">ACFTOW_16335</name>
</gene>
<comment type="caution">
    <text evidence="3">The sequence shown here is derived from an EMBL/GenBank/DDBJ whole genome shotgun (WGS) entry which is preliminary data.</text>
</comment>
<dbReference type="InterPro" id="IPR001763">
    <property type="entry name" value="Rhodanese-like_dom"/>
</dbReference>
<dbReference type="InterPro" id="IPR036873">
    <property type="entry name" value="Rhodanese-like_dom_sf"/>
</dbReference>
<evidence type="ECO:0000313" key="4">
    <source>
        <dbReference type="Proteomes" id="UP001597186"/>
    </source>
</evidence>
<proteinExistence type="predicted"/>
<reference evidence="4" key="1">
    <citation type="journal article" date="2019" name="Int. J. Syst. Evol. Microbiol.">
        <title>The Global Catalogue of Microorganisms (GCM) 10K type strain sequencing project: providing services to taxonomists for standard genome sequencing and annotation.</title>
        <authorList>
            <consortium name="The Broad Institute Genomics Platform"/>
            <consortium name="The Broad Institute Genome Sequencing Center for Infectious Disease"/>
            <person name="Wu L."/>
            <person name="Ma J."/>
        </authorList>
    </citation>
    <scope>NUCLEOTIDE SEQUENCE [LARGE SCALE GENOMIC DNA]</scope>
    <source>
        <strain evidence="4">CGMCC 1.12477</strain>
    </source>
</reference>
<dbReference type="Gene3D" id="3.40.250.10">
    <property type="entry name" value="Rhodanese-like domain"/>
    <property type="match status" value="1"/>
</dbReference>
<evidence type="ECO:0000313" key="3">
    <source>
        <dbReference type="EMBL" id="MFD1510953.1"/>
    </source>
</evidence>
<dbReference type="Pfam" id="PF00581">
    <property type="entry name" value="Rhodanese"/>
    <property type="match status" value="1"/>
</dbReference>
<keyword evidence="1" id="KW-0732">Signal</keyword>
<evidence type="ECO:0000256" key="1">
    <source>
        <dbReference type="SAM" id="SignalP"/>
    </source>
</evidence>
<dbReference type="PROSITE" id="PS50206">
    <property type="entry name" value="RHODANESE_3"/>
    <property type="match status" value="1"/>
</dbReference>
<keyword evidence="4" id="KW-1185">Reference proteome</keyword>
<protein>
    <submittedName>
        <fullName evidence="3">Rhodanese-like domain-containing protein</fullName>
    </submittedName>
</protein>
<dbReference type="Proteomes" id="UP001597186">
    <property type="component" value="Unassembled WGS sequence"/>
</dbReference>
<organism evidence="3 4">
    <name type="scientific">Lacimonas salitolerans</name>
    <dbReference type="NCBI Taxonomy" id="1323750"/>
    <lineage>
        <taxon>Bacteria</taxon>
        <taxon>Pseudomonadati</taxon>
        <taxon>Pseudomonadota</taxon>
        <taxon>Alphaproteobacteria</taxon>
        <taxon>Rhodobacterales</taxon>
        <taxon>Paracoccaceae</taxon>
        <taxon>Lacimonas</taxon>
    </lineage>
</organism>
<dbReference type="EMBL" id="JBHUDD010000149">
    <property type="protein sequence ID" value="MFD1510953.1"/>
    <property type="molecule type" value="Genomic_DNA"/>
</dbReference>
<sequence>MRFVFVIVAWAGLSASAGQAQELGITESLRGLSFARNGVTHTVGRSLSASDSAANLRAAIDPACPPSCVQPMQAAPGVVTVAELEVLEFMAGPVAEGTGLLVDARLADWFARGSLPGAISMPYPALSPENSFLPDILQALGARRDAAEWEFDAAFDLLVFGNGPASDMAGRAVRGLLDAGYPAAKLRWYRGGVIGWADLGLTLKEPAG</sequence>
<feature type="signal peptide" evidence="1">
    <location>
        <begin position="1"/>
        <end position="20"/>
    </location>
</feature>
<feature type="chain" id="PRO_5046008130" evidence="1">
    <location>
        <begin position="21"/>
        <end position="208"/>
    </location>
</feature>
<accession>A0ABW4EMB7</accession>
<feature type="domain" description="Rhodanese" evidence="2">
    <location>
        <begin position="95"/>
        <end position="205"/>
    </location>
</feature>
<dbReference type="RefSeq" id="WP_379917645.1">
    <property type="nucleotide sequence ID" value="NZ_JBHUDD010000149.1"/>
</dbReference>
<name>A0ABW4EMB7_9RHOB</name>
<evidence type="ECO:0000259" key="2">
    <source>
        <dbReference type="PROSITE" id="PS50206"/>
    </source>
</evidence>